<comment type="caution">
    <text evidence="2">The sequence shown here is derived from an EMBL/GenBank/DDBJ whole genome shotgun (WGS) entry which is preliminary data.</text>
</comment>
<feature type="region of interest" description="Disordered" evidence="1">
    <location>
        <begin position="87"/>
        <end position="106"/>
    </location>
</feature>
<dbReference type="EMBL" id="BLAL01000356">
    <property type="protein sequence ID" value="GET04592.1"/>
    <property type="molecule type" value="Genomic_DNA"/>
</dbReference>
<dbReference type="Proteomes" id="UP000615446">
    <property type="component" value="Unassembled WGS sequence"/>
</dbReference>
<protein>
    <submittedName>
        <fullName evidence="2">Uncharacterized protein</fullName>
    </submittedName>
</protein>
<accession>A0A8H3MHN2</accession>
<evidence type="ECO:0000256" key="1">
    <source>
        <dbReference type="SAM" id="MobiDB-lite"/>
    </source>
</evidence>
<name>A0A8H3MHN2_9GLOM</name>
<evidence type="ECO:0000313" key="3">
    <source>
        <dbReference type="Proteomes" id="UP000615446"/>
    </source>
</evidence>
<dbReference type="AlphaFoldDB" id="A0A8H3MHN2"/>
<gene>
    <name evidence="2" type="ORF">RCL2_003089200</name>
</gene>
<sequence length="252" mass="28325">MRSSHGTNNNNQVADLLLLGVLSLLVPGVKGYRLLRSLTTSVVIAYLVIHQVNIIGNPNTIVSNTTPTEPCHALDLEQNVSSQTSSILNNNTYSSSPTSNVTSETTNNTNQNIVIEEINANLPNLEDPQKYSFTLYEPFEGNSFPNIRLCLQNVFQDYIGYAGLKNIESHNNVKILKIAFYDAQHHNKLYGQHIKQLNATFYNYDQTTLGSSKIDYKNSRKLLLEYKMSPSAWLRTTSINIFPNLEKLKKSP</sequence>
<reference evidence="2" key="1">
    <citation type="submission" date="2019-10" db="EMBL/GenBank/DDBJ databases">
        <title>Conservation and host-specific expression of non-tandemly repeated heterogenous ribosome RNA gene in arbuscular mycorrhizal fungi.</title>
        <authorList>
            <person name="Maeda T."/>
            <person name="Kobayashi Y."/>
            <person name="Nakagawa T."/>
            <person name="Ezawa T."/>
            <person name="Yamaguchi K."/>
            <person name="Bino T."/>
            <person name="Nishimoto Y."/>
            <person name="Shigenobu S."/>
            <person name="Kawaguchi M."/>
        </authorList>
    </citation>
    <scope>NUCLEOTIDE SEQUENCE</scope>
    <source>
        <strain evidence="2">HR1</strain>
    </source>
</reference>
<evidence type="ECO:0000313" key="2">
    <source>
        <dbReference type="EMBL" id="GET04592.1"/>
    </source>
</evidence>
<proteinExistence type="predicted"/>
<organism evidence="2 3">
    <name type="scientific">Rhizophagus clarus</name>
    <dbReference type="NCBI Taxonomy" id="94130"/>
    <lineage>
        <taxon>Eukaryota</taxon>
        <taxon>Fungi</taxon>
        <taxon>Fungi incertae sedis</taxon>
        <taxon>Mucoromycota</taxon>
        <taxon>Glomeromycotina</taxon>
        <taxon>Glomeromycetes</taxon>
        <taxon>Glomerales</taxon>
        <taxon>Glomeraceae</taxon>
        <taxon>Rhizophagus</taxon>
    </lineage>
</organism>
<feature type="compositionally biased region" description="Low complexity" evidence="1">
    <location>
        <begin position="89"/>
        <end position="106"/>
    </location>
</feature>